<organism evidence="2 3">
    <name type="scientific">Cymbomonas tetramitiformis</name>
    <dbReference type="NCBI Taxonomy" id="36881"/>
    <lineage>
        <taxon>Eukaryota</taxon>
        <taxon>Viridiplantae</taxon>
        <taxon>Chlorophyta</taxon>
        <taxon>Pyramimonadophyceae</taxon>
        <taxon>Pyramimonadales</taxon>
        <taxon>Pyramimonadaceae</taxon>
        <taxon>Cymbomonas</taxon>
    </lineage>
</organism>
<proteinExistence type="predicted"/>
<evidence type="ECO:0000313" key="2">
    <source>
        <dbReference type="EMBL" id="KAK3273684.1"/>
    </source>
</evidence>
<feature type="transmembrane region" description="Helical" evidence="1">
    <location>
        <begin position="20"/>
        <end position="38"/>
    </location>
</feature>
<dbReference type="EMBL" id="LGRX02008321">
    <property type="protein sequence ID" value="KAK3273684.1"/>
    <property type="molecule type" value="Genomic_DNA"/>
</dbReference>
<sequence>MTYSSTERSARTRCTCPLPHTTWFLIFLLLVLALVFALRHHRCTGRIVLLHRLGWELALCMWWDAGHRRKLGKSSRG</sequence>
<keyword evidence="1" id="KW-0472">Membrane</keyword>
<keyword evidence="1" id="KW-0812">Transmembrane</keyword>
<evidence type="ECO:0000256" key="1">
    <source>
        <dbReference type="SAM" id="Phobius"/>
    </source>
</evidence>
<keyword evidence="3" id="KW-1185">Reference proteome</keyword>
<name>A0AAE0G8Y8_9CHLO</name>
<reference evidence="2 3" key="1">
    <citation type="journal article" date="2015" name="Genome Biol. Evol.">
        <title>Comparative Genomics of a Bacterivorous Green Alga Reveals Evolutionary Causalities and Consequences of Phago-Mixotrophic Mode of Nutrition.</title>
        <authorList>
            <person name="Burns J.A."/>
            <person name="Paasch A."/>
            <person name="Narechania A."/>
            <person name="Kim E."/>
        </authorList>
    </citation>
    <scope>NUCLEOTIDE SEQUENCE [LARGE SCALE GENOMIC DNA]</scope>
    <source>
        <strain evidence="2 3">PLY_AMNH</strain>
    </source>
</reference>
<comment type="caution">
    <text evidence="2">The sequence shown here is derived from an EMBL/GenBank/DDBJ whole genome shotgun (WGS) entry which is preliminary data.</text>
</comment>
<dbReference type="Proteomes" id="UP001190700">
    <property type="component" value="Unassembled WGS sequence"/>
</dbReference>
<gene>
    <name evidence="2" type="ORF">CYMTET_18080</name>
</gene>
<accession>A0AAE0G8Y8</accession>
<evidence type="ECO:0000313" key="3">
    <source>
        <dbReference type="Proteomes" id="UP001190700"/>
    </source>
</evidence>
<protein>
    <submittedName>
        <fullName evidence="2">Uncharacterized protein</fullName>
    </submittedName>
</protein>
<dbReference type="AlphaFoldDB" id="A0AAE0G8Y8"/>
<keyword evidence="1" id="KW-1133">Transmembrane helix</keyword>